<evidence type="ECO:0000256" key="1">
    <source>
        <dbReference type="ARBA" id="ARBA00022723"/>
    </source>
</evidence>
<keyword evidence="1" id="KW-0479">Metal-binding</keyword>
<dbReference type="SMART" id="SM00066">
    <property type="entry name" value="GAL4"/>
    <property type="match status" value="1"/>
</dbReference>
<evidence type="ECO:0000313" key="6">
    <source>
        <dbReference type="EMBL" id="KAK7425531.1"/>
    </source>
</evidence>
<dbReference type="Pfam" id="PF00172">
    <property type="entry name" value="Zn_clus"/>
    <property type="match status" value="1"/>
</dbReference>
<feature type="region of interest" description="Disordered" evidence="3">
    <location>
        <begin position="665"/>
        <end position="696"/>
    </location>
</feature>
<protein>
    <recommendedName>
        <fullName evidence="5">Zn(2)-C6 fungal-type domain-containing protein</fullName>
    </recommendedName>
</protein>
<proteinExistence type="predicted"/>
<evidence type="ECO:0000256" key="4">
    <source>
        <dbReference type="SAM" id="Phobius"/>
    </source>
</evidence>
<keyword evidence="4" id="KW-0472">Membrane</keyword>
<keyword evidence="2" id="KW-0539">Nucleus</keyword>
<keyword evidence="4" id="KW-0812">Transmembrane</keyword>
<comment type="caution">
    <text evidence="6">The sequence shown here is derived from an EMBL/GenBank/DDBJ whole genome shotgun (WGS) entry which is preliminary data.</text>
</comment>
<keyword evidence="4" id="KW-1133">Transmembrane helix</keyword>
<dbReference type="InterPro" id="IPR036864">
    <property type="entry name" value="Zn2-C6_fun-type_DNA-bd_sf"/>
</dbReference>
<sequence>MDNTRVETSGGGRDDGAEPSSLDPNLPNRRACEACRARKIRCNRESPCLHCLQAKIRCIHADAKPKENRTRILITPQFEQKIDLIDRRVDEVTRLLKFLKTNRPPQAVDGGGAGCHPSKDVATPAKNPSSISTPYSHLVQPGSIAAPVVEGDSSLTAQSVFANEFLQKVVRTDSLQDSSLKMRETLDALSSIVTALRQRTTASEMAYPHARPMQRPPLSGCELPPIEKAVALIRSAKSRRRLGGTAWVYAFLPMQRFPDLCLNVYFSEDHSEADFITINAGLSSLFWDYAAHGPPELKEENLAYARMCRVNLETALSNLPMHLPASSDMIVALLFGAFHAIELSRPSLSWTLSSKASELCQTLGYHRLASMKNDTKKDVDHHTFLFWNVYFVDKSLSLRLGRASTIPDWDVAVPFPSMEDPGHGGIWPFFVLWIGAAKCQGNIYELLYSPDSISQPDHVRQARVQALVTELHGLEKMTRETHAKWHDYSKEAIDDDLMSFFMVSDDVLRLSLLTLVYRAAPRPAGSVMTFSSDCIKAARATLERHQDCIVVMRKSNEAYFPTYFHWTLLFAPFTPFIVIFCQVIETQNQTDLAYLHAFVTSIQSAPTVSDAAARMHRLFQVLYSVALRYVEFRTSTPQTCQAKASAEMDSYLAALGFPFAGLGDGQQHQLQQQPHSGFEQGAGDGMGEGRRPSASPVMSMGNGTQLEDWFNSNQAMMELLQQPALDFPIPT</sequence>
<dbReference type="SMART" id="SM00906">
    <property type="entry name" value="Fungal_trans"/>
    <property type="match status" value="1"/>
</dbReference>
<dbReference type="Proteomes" id="UP001498421">
    <property type="component" value="Unassembled WGS sequence"/>
</dbReference>
<dbReference type="PANTHER" id="PTHR46910:SF5">
    <property type="entry name" value="ZN(II)2CYS6 TRANSCRIPTION FACTOR (EUROFUNG)"/>
    <property type="match status" value="1"/>
</dbReference>
<dbReference type="Gene3D" id="4.10.240.10">
    <property type="entry name" value="Zn(2)-C6 fungal-type DNA-binding domain"/>
    <property type="match status" value="1"/>
</dbReference>
<accession>A0ABR1HWW2</accession>
<evidence type="ECO:0000256" key="2">
    <source>
        <dbReference type="ARBA" id="ARBA00023242"/>
    </source>
</evidence>
<feature type="region of interest" description="Disordered" evidence="3">
    <location>
        <begin position="1"/>
        <end position="25"/>
    </location>
</feature>
<dbReference type="InterPro" id="IPR007219">
    <property type="entry name" value="XnlR_reg_dom"/>
</dbReference>
<dbReference type="SUPFAM" id="SSF57701">
    <property type="entry name" value="Zn2/Cys6 DNA-binding domain"/>
    <property type="match status" value="1"/>
</dbReference>
<dbReference type="CDD" id="cd12148">
    <property type="entry name" value="fungal_TF_MHR"/>
    <property type="match status" value="1"/>
</dbReference>
<gene>
    <name evidence="6" type="ORF">QQZ08_007972</name>
</gene>
<feature type="domain" description="Zn(2)-C6 fungal-type" evidence="5">
    <location>
        <begin position="31"/>
        <end position="60"/>
    </location>
</feature>
<evidence type="ECO:0000259" key="5">
    <source>
        <dbReference type="PROSITE" id="PS50048"/>
    </source>
</evidence>
<feature type="region of interest" description="Disordered" evidence="3">
    <location>
        <begin position="106"/>
        <end position="129"/>
    </location>
</feature>
<evidence type="ECO:0000313" key="7">
    <source>
        <dbReference type="Proteomes" id="UP001498421"/>
    </source>
</evidence>
<dbReference type="CDD" id="cd00067">
    <property type="entry name" value="GAL4"/>
    <property type="match status" value="1"/>
</dbReference>
<dbReference type="PROSITE" id="PS00463">
    <property type="entry name" value="ZN2_CY6_FUNGAL_1"/>
    <property type="match status" value="1"/>
</dbReference>
<feature type="transmembrane region" description="Helical" evidence="4">
    <location>
        <begin position="563"/>
        <end position="584"/>
    </location>
</feature>
<keyword evidence="7" id="KW-1185">Reference proteome</keyword>
<evidence type="ECO:0000256" key="3">
    <source>
        <dbReference type="SAM" id="MobiDB-lite"/>
    </source>
</evidence>
<dbReference type="PANTHER" id="PTHR46910">
    <property type="entry name" value="TRANSCRIPTION FACTOR PDR1"/>
    <property type="match status" value="1"/>
</dbReference>
<dbReference type="InterPro" id="IPR050987">
    <property type="entry name" value="AtrR-like"/>
</dbReference>
<organism evidence="6 7">
    <name type="scientific">Neonectria magnoliae</name>
    <dbReference type="NCBI Taxonomy" id="2732573"/>
    <lineage>
        <taxon>Eukaryota</taxon>
        <taxon>Fungi</taxon>
        <taxon>Dikarya</taxon>
        <taxon>Ascomycota</taxon>
        <taxon>Pezizomycotina</taxon>
        <taxon>Sordariomycetes</taxon>
        <taxon>Hypocreomycetidae</taxon>
        <taxon>Hypocreales</taxon>
        <taxon>Nectriaceae</taxon>
        <taxon>Neonectria</taxon>
    </lineage>
</organism>
<dbReference type="InterPro" id="IPR001138">
    <property type="entry name" value="Zn2Cys6_DnaBD"/>
</dbReference>
<dbReference type="EMBL" id="JAZAVK010000080">
    <property type="protein sequence ID" value="KAK7425531.1"/>
    <property type="molecule type" value="Genomic_DNA"/>
</dbReference>
<reference evidence="6 7" key="1">
    <citation type="journal article" date="2025" name="Microbiol. Resour. Announc.">
        <title>Draft genome sequences for Neonectria magnoliae and Neonectria punicea, canker pathogens of Liriodendron tulipifera and Acer saccharum in West Virginia.</title>
        <authorList>
            <person name="Petronek H.M."/>
            <person name="Kasson M.T."/>
            <person name="Metheny A.M."/>
            <person name="Stauder C.M."/>
            <person name="Lovett B."/>
            <person name="Lynch S.C."/>
            <person name="Garnas J.R."/>
            <person name="Kasson L.R."/>
            <person name="Stajich J.E."/>
        </authorList>
    </citation>
    <scope>NUCLEOTIDE SEQUENCE [LARGE SCALE GENOMIC DNA]</scope>
    <source>
        <strain evidence="6 7">NRRL 64651</strain>
    </source>
</reference>
<name>A0ABR1HWW2_9HYPO</name>
<dbReference type="Pfam" id="PF04082">
    <property type="entry name" value="Fungal_trans"/>
    <property type="match status" value="1"/>
</dbReference>
<dbReference type="PROSITE" id="PS50048">
    <property type="entry name" value="ZN2_CY6_FUNGAL_2"/>
    <property type="match status" value="1"/>
</dbReference>